<keyword evidence="13" id="KW-1185">Reference proteome</keyword>
<sequence length="584" mass="60025">MPTAIPGGSVAEPGPRPGAARPGALRSGRAPALTTGRGLAAARITALTVCQAALLIGFGLLITGPARHVWPMTVEDRVDEGFVRLRTSGLDTATAWGSQAGNTVAIVALTVVVCGLLVFAPRLPKWREAVFLATAVSLQALVFLAITSAVDRHRPEVHRLDHSPPTSSYTSGHTGAATALYGGLAVLVLARARRLSRPWRIAVAVLLLLIPLAVGTCRMYRGMHHPTDVAGGMLNGALSLLVVGRSVLAADRAPAPLPEHAADLAVAEARRTATPVPGTAVVVVNPVATGEADREALRLVLERHGHARARFVETTADDPGGGQARQALADGATLVVACGGDGTVTAVADALAGTGVPLALAPHGTGNLLARNLGLPLDAAAALDAALAGAPRPVDLGRIEGDGLPERYFVAMSGAGLDAALMERTPERVKSAVGWPAYVLAALRTLRSPRMDVTLRLDGGERVRSTARMVLLANVGTLQAGAALVPDARFDDGLLHVVLVDPHGPLGWPAAVVGVVRGASARTRPGAPGARSAAVTVHACREAEVEFGAAQPREVDGDPVTAGRRLSARVAPGALTVLLPDRER</sequence>
<dbReference type="PANTHER" id="PTHR12358:SF54">
    <property type="entry name" value="SPHINGOSINE KINASE RELATED PROTEIN"/>
    <property type="match status" value="1"/>
</dbReference>
<dbReference type="Gene3D" id="2.60.200.40">
    <property type="match status" value="1"/>
</dbReference>
<comment type="similarity">
    <text evidence="2">Belongs to the diacylglycerol/lipid kinase family.</text>
</comment>
<dbReference type="Gene3D" id="3.40.50.10330">
    <property type="entry name" value="Probable inorganic polyphosphate/atp-NAD kinase, domain 1"/>
    <property type="match status" value="1"/>
</dbReference>
<dbReference type="InterPro" id="IPR036938">
    <property type="entry name" value="PAP2/HPO_sf"/>
</dbReference>
<keyword evidence="7" id="KW-0444">Lipid biosynthesis</keyword>
<keyword evidence="10" id="KW-0472">Membrane</keyword>
<dbReference type="InterPro" id="IPR050187">
    <property type="entry name" value="Lipid_Phosphate_FormReg"/>
</dbReference>
<accession>A0ABU7PG83</accession>
<feature type="region of interest" description="Disordered" evidence="9">
    <location>
        <begin position="1"/>
        <end position="30"/>
    </location>
</feature>
<feature type="transmembrane region" description="Helical" evidence="10">
    <location>
        <begin position="44"/>
        <end position="62"/>
    </location>
</feature>
<feature type="transmembrane region" description="Helical" evidence="10">
    <location>
        <begin position="170"/>
        <end position="189"/>
    </location>
</feature>
<keyword evidence="8" id="KW-1208">Phospholipid metabolism</keyword>
<dbReference type="CDD" id="cd03392">
    <property type="entry name" value="PAP2_like_2"/>
    <property type="match status" value="1"/>
</dbReference>
<dbReference type="Proteomes" id="UP001344658">
    <property type="component" value="Unassembled WGS sequence"/>
</dbReference>
<feature type="domain" description="DAGKc" evidence="11">
    <location>
        <begin position="275"/>
        <end position="403"/>
    </location>
</feature>
<feature type="transmembrane region" description="Helical" evidence="10">
    <location>
        <begin position="100"/>
        <end position="120"/>
    </location>
</feature>
<evidence type="ECO:0000256" key="9">
    <source>
        <dbReference type="SAM" id="MobiDB-lite"/>
    </source>
</evidence>
<dbReference type="EMBL" id="JAZEWV010000021">
    <property type="protein sequence ID" value="MEE4544824.1"/>
    <property type="molecule type" value="Genomic_DNA"/>
</dbReference>
<dbReference type="PANTHER" id="PTHR12358">
    <property type="entry name" value="SPHINGOSINE KINASE"/>
    <property type="match status" value="1"/>
</dbReference>
<evidence type="ECO:0000256" key="5">
    <source>
        <dbReference type="ARBA" id="ARBA00022777"/>
    </source>
</evidence>
<keyword evidence="7" id="KW-0443">Lipid metabolism</keyword>
<keyword evidence="5 12" id="KW-0418">Kinase</keyword>
<dbReference type="Pfam" id="PF00781">
    <property type="entry name" value="DAGK_cat"/>
    <property type="match status" value="1"/>
</dbReference>
<dbReference type="Gene3D" id="1.20.144.10">
    <property type="entry name" value="Phosphatidic acid phosphatase type 2/haloperoxidase"/>
    <property type="match status" value="1"/>
</dbReference>
<dbReference type="Pfam" id="PF19279">
    <property type="entry name" value="YegS_C"/>
    <property type="match status" value="1"/>
</dbReference>
<evidence type="ECO:0000256" key="10">
    <source>
        <dbReference type="SAM" id="Phobius"/>
    </source>
</evidence>
<evidence type="ECO:0000313" key="13">
    <source>
        <dbReference type="Proteomes" id="UP001344658"/>
    </source>
</evidence>
<dbReference type="PROSITE" id="PS50146">
    <property type="entry name" value="DAGK"/>
    <property type="match status" value="1"/>
</dbReference>
<feature type="transmembrane region" description="Helical" evidence="10">
    <location>
        <begin position="201"/>
        <end position="223"/>
    </location>
</feature>
<keyword evidence="10" id="KW-0812">Transmembrane</keyword>
<dbReference type="SUPFAM" id="SSF48317">
    <property type="entry name" value="Acid phosphatase/Vanadium-dependent haloperoxidase"/>
    <property type="match status" value="1"/>
</dbReference>
<keyword evidence="3" id="KW-0808">Transferase</keyword>
<organism evidence="12 13">
    <name type="scientific">Actinacidiphila polyblastidii</name>
    <dbReference type="NCBI Taxonomy" id="3110430"/>
    <lineage>
        <taxon>Bacteria</taxon>
        <taxon>Bacillati</taxon>
        <taxon>Actinomycetota</taxon>
        <taxon>Actinomycetes</taxon>
        <taxon>Kitasatosporales</taxon>
        <taxon>Streptomycetaceae</taxon>
        <taxon>Actinacidiphila</taxon>
    </lineage>
</organism>
<evidence type="ECO:0000313" key="12">
    <source>
        <dbReference type="EMBL" id="MEE4544824.1"/>
    </source>
</evidence>
<evidence type="ECO:0000259" key="11">
    <source>
        <dbReference type="PROSITE" id="PS50146"/>
    </source>
</evidence>
<dbReference type="InterPro" id="IPR001206">
    <property type="entry name" value="Diacylglycerol_kinase_cat_dom"/>
</dbReference>
<evidence type="ECO:0000256" key="1">
    <source>
        <dbReference type="ARBA" id="ARBA00001946"/>
    </source>
</evidence>
<feature type="compositionally biased region" description="Low complexity" evidence="9">
    <location>
        <begin position="17"/>
        <end position="30"/>
    </location>
</feature>
<keyword evidence="7" id="KW-0594">Phospholipid biosynthesis</keyword>
<feature type="transmembrane region" description="Helical" evidence="10">
    <location>
        <begin position="129"/>
        <end position="150"/>
    </location>
</feature>
<dbReference type="InterPro" id="IPR017438">
    <property type="entry name" value="ATP-NAD_kinase_N"/>
</dbReference>
<reference evidence="12 13" key="1">
    <citation type="submission" date="2023-12" db="EMBL/GenBank/DDBJ databases">
        <title>Streptomyces sp. V4-01.</title>
        <authorList>
            <person name="Somphong A."/>
            <person name="Phongsopitanun W."/>
        </authorList>
    </citation>
    <scope>NUCLEOTIDE SEQUENCE [LARGE SCALE GENOMIC DNA]</scope>
    <source>
        <strain evidence="12 13">V4-01</strain>
    </source>
</reference>
<evidence type="ECO:0000256" key="7">
    <source>
        <dbReference type="ARBA" id="ARBA00023209"/>
    </source>
</evidence>
<dbReference type="SMART" id="SM00046">
    <property type="entry name" value="DAGKc"/>
    <property type="match status" value="1"/>
</dbReference>
<keyword evidence="10" id="KW-1133">Transmembrane helix</keyword>
<evidence type="ECO:0000256" key="3">
    <source>
        <dbReference type="ARBA" id="ARBA00022679"/>
    </source>
</evidence>
<comment type="cofactor">
    <cofactor evidence="1">
        <name>Mg(2+)</name>
        <dbReference type="ChEBI" id="CHEBI:18420"/>
    </cofactor>
</comment>
<keyword evidence="4" id="KW-0547">Nucleotide-binding</keyword>
<evidence type="ECO:0000256" key="2">
    <source>
        <dbReference type="ARBA" id="ARBA00005983"/>
    </source>
</evidence>
<dbReference type="GO" id="GO:0016301">
    <property type="term" value="F:kinase activity"/>
    <property type="evidence" value="ECO:0007669"/>
    <property type="project" value="UniProtKB-KW"/>
</dbReference>
<proteinExistence type="inferred from homology"/>
<name>A0ABU7PG83_9ACTN</name>
<dbReference type="InterPro" id="IPR016064">
    <property type="entry name" value="NAD/diacylglycerol_kinase_sf"/>
</dbReference>
<dbReference type="SUPFAM" id="SSF111331">
    <property type="entry name" value="NAD kinase/diacylglycerol kinase-like"/>
    <property type="match status" value="1"/>
</dbReference>
<evidence type="ECO:0000256" key="8">
    <source>
        <dbReference type="ARBA" id="ARBA00023264"/>
    </source>
</evidence>
<dbReference type="InterPro" id="IPR000326">
    <property type="entry name" value="PAP2/HPO"/>
</dbReference>
<protein>
    <submittedName>
        <fullName evidence="12">Diacylglycerol kinase family protein</fullName>
    </submittedName>
</protein>
<dbReference type="RefSeq" id="WP_330797964.1">
    <property type="nucleotide sequence ID" value="NZ_JAZEWV010000021.1"/>
</dbReference>
<comment type="caution">
    <text evidence="12">The sequence shown here is derived from an EMBL/GenBank/DDBJ whole genome shotgun (WGS) entry which is preliminary data.</text>
</comment>
<dbReference type="Pfam" id="PF01569">
    <property type="entry name" value="PAP2"/>
    <property type="match status" value="1"/>
</dbReference>
<dbReference type="InterPro" id="IPR045540">
    <property type="entry name" value="YegS/DAGK_C"/>
</dbReference>
<keyword evidence="6" id="KW-0067">ATP-binding</keyword>
<dbReference type="SMART" id="SM00014">
    <property type="entry name" value="acidPPc"/>
    <property type="match status" value="1"/>
</dbReference>
<gene>
    <name evidence="12" type="ORF">V2S66_23010</name>
</gene>
<evidence type="ECO:0000256" key="4">
    <source>
        <dbReference type="ARBA" id="ARBA00022741"/>
    </source>
</evidence>
<evidence type="ECO:0000256" key="6">
    <source>
        <dbReference type="ARBA" id="ARBA00022840"/>
    </source>
</evidence>